<evidence type="ECO:0000256" key="1">
    <source>
        <dbReference type="SAM" id="MobiDB-lite"/>
    </source>
</evidence>
<feature type="compositionally biased region" description="Polar residues" evidence="1">
    <location>
        <begin position="211"/>
        <end position="221"/>
    </location>
</feature>
<feature type="non-terminal residue" evidence="3">
    <location>
        <position position="1"/>
    </location>
</feature>
<organism evidence="3 4">
    <name type="scientific">Mycena metata</name>
    <dbReference type="NCBI Taxonomy" id="1033252"/>
    <lineage>
        <taxon>Eukaryota</taxon>
        <taxon>Fungi</taxon>
        <taxon>Dikarya</taxon>
        <taxon>Basidiomycota</taxon>
        <taxon>Agaricomycotina</taxon>
        <taxon>Agaricomycetes</taxon>
        <taxon>Agaricomycetidae</taxon>
        <taxon>Agaricales</taxon>
        <taxon>Marasmiineae</taxon>
        <taxon>Mycenaceae</taxon>
        <taxon>Mycena</taxon>
    </lineage>
</organism>
<gene>
    <name evidence="3" type="ORF">B0H16DRAFT_1507853</name>
</gene>
<keyword evidence="4" id="KW-1185">Reference proteome</keyword>
<sequence>ATASSTAGSVLPTVTGAVPLSGESTISSMATSVTQVTGPSATASSTAGSVLPTVTGAVPLSGESTVSSMATSATQVTGPSATASSAASSVLPTVTSAVPLSVESVVSSMATSSVTEVIPLGTSNSGGDPSSDANVITAAPTTNIGPSFSTAHAILSHSAVLSLPAQQGQIVPATSTDGGRSSTTSDHTFSLSTADPAPAASGDERPVLPTSDGSPVSTTAPVRTGDVLVSRKPSSHTAKVVGSIVGGLLGLAAIIGFISFASWAHKIRHAKKASKPGAFKSKTHEFNFVIPPYRPDHKSWRNSFNSFQITLTLTPVDIEEGYTYQQVAWQTFDVTQSAKSTTVTKRLDYDRGFGAANIQDGGDAIGGVAFSKSPQTFEHAKPGRPVPFRGHTWSNPLRFIARKYQRIIARNDDHVPLRLVIGSYVWDEKERYSSEYVDARDGVEEGQAGFQSFVVMDDKIGYAEEISASFDLILRVYKTQGVQVEQILSPAYVKHKAVPLLGEGIKLSKLPMVATWVVDTEGPDVQLRMEGPGWAQYLSEYL</sequence>
<proteinExistence type="predicted"/>
<feature type="region of interest" description="Disordered" evidence="1">
    <location>
        <begin position="171"/>
        <end position="231"/>
    </location>
</feature>
<feature type="compositionally biased region" description="Low complexity" evidence="1">
    <location>
        <begin position="174"/>
        <end position="186"/>
    </location>
</feature>
<reference evidence="3" key="1">
    <citation type="submission" date="2023-03" db="EMBL/GenBank/DDBJ databases">
        <title>Massive genome expansion in bonnet fungi (Mycena s.s.) driven by repeated elements and novel gene families across ecological guilds.</title>
        <authorList>
            <consortium name="Lawrence Berkeley National Laboratory"/>
            <person name="Harder C.B."/>
            <person name="Miyauchi S."/>
            <person name="Viragh M."/>
            <person name="Kuo A."/>
            <person name="Thoen E."/>
            <person name="Andreopoulos B."/>
            <person name="Lu D."/>
            <person name="Skrede I."/>
            <person name="Drula E."/>
            <person name="Henrissat B."/>
            <person name="Morin E."/>
            <person name="Kohler A."/>
            <person name="Barry K."/>
            <person name="LaButti K."/>
            <person name="Morin E."/>
            <person name="Salamov A."/>
            <person name="Lipzen A."/>
            <person name="Mereny Z."/>
            <person name="Hegedus B."/>
            <person name="Baldrian P."/>
            <person name="Stursova M."/>
            <person name="Weitz H."/>
            <person name="Taylor A."/>
            <person name="Grigoriev I.V."/>
            <person name="Nagy L.G."/>
            <person name="Martin F."/>
            <person name="Kauserud H."/>
        </authorList>
    </citation>
    <scope>NUCLEOTIDE SEQUENCE</scope>
    <source>
        <strain evidence="3">CBHHK182m</strain>
    </source>
</reference>
<accession>A0AAD7NTQ9</accession>
<dbReference type="AlphaFoldDB" id="A0AAD7NTQ9"/>
<dbReference type="EMBL" id="JARKIB010000010">
    <property type="protein sequence ID" value="KAJ7775553.1"/>
    <property type="molecule type" value="Genomic_DNA"/>
</dbReference>
<keyword evidence="2" id="KW-0812">Transmembrane</keyword>
<protein>
    <submittedName>
        <fullName evidence="3">Uncharacterized protein</fullName>
    </submittedName>
</protein>
<dbReference type="Proteomes" id="UP001215598">
    <property type="component" value="Unassembled WGS sequence"/>
</dbReference>
<feature type="transmembrane region" description="Helical" evidence="2">
    <location>
        <begin position="240"/>
        <end position="264"/>
    </location>
</feature>
<keyword evidence="2" id="KW-0472">Membrane</keyword>
<comment type="caution">
    <text evidence="3">The sequence shown here is derived from an EMBL/GenBank/DDBJ whole genome shotgun (WGS) entry which is preliminary data.</text>
</comment>
<evidence type="ECO:0000313" key="4">
    <source>
        <dbReference type="Proteomes" id="UP001215598"/>
    </source>
</evidence>
<name>A0AAD7NTQ9_9AGAR</name>
<evidence type="ECO:0000256" key="2">
    <source>
        <dbReference type="SAM" id="Phobius"/>
    </source>
</evidence>
<keyword evidence="2" id="KW-1133">Transmembrane helix</keyword>
<evidence type="ECO:0000313" key="3">
    <source>
        <dbReference type="EMBL" id="KAJ7775553.1"/>
    </source>
</evidence>